<dbReference type="EMBL" id="CP011125">
    <property type="protein sequence ID" value="AKF10935.1"/>
    <property type="molecule type" value="Genomic_DNA"/>
</dbReference>
<keyword evidence="4 7" id="KW-0812">Transmembrane</keyword>
<keyword evidence="11" id="KW-1185">Reference proteome</keyword>
<proteinExistence type="inferred from homology"/>
<evidence type="ECO:0000256" key="1">
    <source>
        <dbReference type="ARBA" id="ARBA00004651"/>
    </source>
</evidence>
<dbReference type="Pfam" id="PF02687">
    <property type="entry name" value="FtsX"/>
    <property type="match status" value="1"/>
</dbReference>
<feature type="transmembrane region" description="Helical" evidence="7">
    <location>
        <begin position="378"/>
        <end position="401"/>
    </location>
</feature>
<evidence type="ECO:0000256" key="5">
    <source>
        <dbReference type="ARBA" id="ARBA00022989"/>
    </source>
</evidence>
<keyword evidence="6 7" id="KW-0472">Membrane</keyword>
<dbReference type="STRING" id="927083.DB32_008084"/>
<comment type="subcellular location">
    <subcellularLocation>
        <location evidence="1">Cell membrane</location>
        <topology evidence="1">Multi-pass membrane protein</topology>
    </subcellularLocation>
</comment>
<dbReference type="InterPro" id="IPR003838">
    <property type="entry name" value="ABC3_permease_C"/>
</dbReference>
<dbReference type="Pfam" id="PF12704">
    <property type="entry name" value="MacB_PCD"/>
    <property type="match status" value="1"/>
</dbReference>
<feature type="domain" description="MacB-like periplasmic core" evidence="9">
    <location>
        <begin position="20"/>
        <end position="239"/>
    </location>
</feature>
<feature type="transmembrane region" description="Helical" evidence="7">
    <location>
        <begin position="311"/>
        <end position="340"/>
    </location>
</feature>
<evidence type="ECO:0000313" key="10">
    <source>
        <dbReference type="EMBL" id="AKF10935.1"/>
    </source>
</evidence>
<feature type="domain" description="ABC3 transporter permease C-terminal" evidence="8">
    <location>
        <begin position="270"/>
        <end position="405"/>
    </location>
</feature>
<dbReference type="AlphaFoldDB" id="A0A0F6YMP3"/>
<dbReference type="KEGG" id="samy:DB32_008084"/>
<evidence type="ECO:0000256" key="6">
    <source>
        <dbReference type="ARBA" id="ARBA00023136"/>
    </source>
</evidence>
<organism evidence="10 11">
    <name type="scientific">Sandaracinus amylolyticus</name>
    <dbReference type="NCBI Taxonomy" id="927083"/>
    <lineage>
        <taxon>Bacteria</taxon>
        <taxon>Pseudomonadati</taxon>
        <taxon>Myxococcota</taxon>
        <taxon>Polyangia</taxon>
        <taxon>Polyangiales</taxon>
        <taxon>Sandaracinaceae</taxon>
        <taxon>Sandaracinus</taxon>
    </lineage>
</organism>
<evidence type="ECO:0000256" key="7">
    <source>
        <dbReference type="SAM" id="Phobius"/>
    </source>
</evidence>
<dbReference type="PANTHER" id="PTHR30489:SF0">
    <property type="entry name" value="LIPOPROTEIN-RELEASING SYSTEM TRANSMEMBRANE PROTEIN LOLE"/>
    <property type="match status" value="1"/>
</dbReference>
<dbReference type="InterPro" id="IPR025857">
    <property type="entry name" value="MacB_PCD"/>
</dbReference>
<reference evidence="10 11" key="1">
    <citation type="submission" date="2015-03" db="EMBL/GenBank/DDBJ databases">
        <title>Genome assembly of Sandaracinus amylolyticus DSM 53668.</title>
        <authorList>
            <person name="Sharma G."/>
            <person name="Subramanian S."/>
        </authorList>
    </citation>
    <scope>NUCLEOTIDE SEQUENCE [LARGE SCALE GENOMIC DNA]</scope>
    <source>
        <strain evidence="10 11">DSM 53668</strain>
    </source>
</reference>
<accession>A0A0F6YMP3</accession>
<protein>
    <submittedName>
        <fullName evidence="10">Putative ABC transporter integral membrane protein</fullName>
    </submittedName>
</protein>
<evidence type="ECO:0000256" key="3">
    <source>
        <dbReference type="ARBA" id="ARBA00022475"/>
    </source>
</evidence>
<dbReference type="PANTHER" id="PTHR30489">
    <property type="entry name" value="LIPOPROTEIN-RELEASING SYSTEM TRANSMEMBRANE PROTEIN LOLE"/>
    <property type="match status" value="1"/>
</dbReference>
<evidence type="ECO:0000313" key="11">
    <source>
        <dbReference type="Proteomes" id="UP000034883"/>
    </source>
</evidence>
<feature type="transmembrane region" description="Helical" evidence="7">
    <location>
        <begin position="266"/>
        <end position="290"/>
    </location>
</feature>
<evidence type="ECO:0000256" key="2">
    <source>
        <dbReference type="ARBA" id="ARBA00005236"/>
    </source>
</evidence>
<keyword evidence="3" id="KW-1003">Cell membrane</keyword>
<dbReference type="GO" id="GO:0044874">
    <property type="term" value="P:lipoprotein localization to outer membrane"/>
    <property type="evidence" value="ECO:0007669"/>
    <property type="project" value="TreeGrafter"/>
</dbReference>
<dbReference type="Proteomes" id="UP000034883">
    <property type="component" value="Chromosome"/>
</dbReference>
<evidence type="ECO:0000259" key="8">
    <source>
        <dbReference type="Pfam" id="PF02687"/>
    </source>
</evidence>
<dbReference type="OrthoDB" id="9809768at2"/>
<gene>
    <name evidence="10" type="ORF">DB32_008084</name>
</gene>
<dbReference type="GO" id="GO:0098797">
    <property type="term" value="C:plasma membrane protein complex"/>
    <property type="evidence" value="ECO:0007669"/>
    <property type="project" value="TreeGrafter"/>
</dbReference>
<sequence>MIDSTTRIAWRNLGRSRRRTALTLAAIAIAQCAVLLSSGLLNARNDWTIDALTGPLMGHVQVHAPGWREEQAPDLVIDRATERLEALRATEGVAQAYARVYAPALAARDVDGHAVIVVGVDVDAESAESGLLAGMPEDRRPRGRTVLVGSLLARDAGIEVGDELALVGSGADGSLANDLVTVAGILHTPFDLVNRTGIVMPLATAQETFAMPDMAHELTIRGAGSGDRADALAARITALPAMRELEVLPWRALAPEMTALLDQSDVFGTFVLLIVFVAAAAGVANTMLMATFERRRELGMLLSLGTTPLRLVRMILTEAVALGVLGVAIGSVLGGLLVAWQGAVGIPLAPGAEESVDMAVFGVNFSGFLFPYLDASDYVPGFVGVTIVSIVAALWPALFTARLEPMEAMRS</sequence>
<dbReference type="RefSeq" id="WP_053237852.1">
    <property type="nucleotide sequence ID" value="NZ_CP011125.1"/>
</dbReference>
<keyword evidence="5 7" id="KW-1133">Transmembrane helix</keyword>
<comment type="similarity">
    <text evidence="2">Belongs to the ABC-4 integral membrane protein family. LolC/E subfamily.</text>
</comment>
<evidence type="ECO:0000256" key="4">
    <source>
        <dbReference type="ARBA" id="ARBA00022692"/>
    </source>
</evidence>
<dbReference type="InterPro" id="IPR051447">
    <property type="entry name" value="Lipoprotein-release_system"/>
</dbReference>
<name>A0A0F6YMP3_9BACT</name>
<evidence type="ECO:0000259" key="9">
    <source>
        <dbReference type="Pfam" id="PF12704"/>
    </source>
</evidence>